<keyword evidence="1" id="KW-1133">Transmembrane helix</keyword>
<name>A0A1A5YBK9_9BACL</name>
<keyword evidence="1" id="KW-0472">Membrane</keyword>
<evidence type="ECO:0000313" key="2">
    <source>
        <dbReference type="EMBL" id="OBR62973.1"/>
    </source>
</evidence>
<evidence type="ECO:0000313" key="3">
    <source>
        <dbReference type="Proteomes" id="UP000092024"/>
    </source>
</evidence>
<proteinExistence type="predicted"/>
<comment type="caution">
    <text evidence="2">The sequence shown here is derived from an EMBL/GenBank/DDBJ whole genome shotgun (WGS) entry which is preliminary data.</text>
</comment>
<sequence length="72" mass="7968">MKILSTLGILILTVIIIWGEWRGSKSKKMRAITTGITLVSATLALTLLIYPNLPGPTQLIKLLFGKLDKMMK</sequence>
<dbReference type="AlphaFoldDB" id="A0A1A5YBK9"/>
<keyword evidence="1" id="KW-0812">Transmembrane</keyword>
<gene>
    <name evidence="2" type="ORF">A7K91_09660</name>
</gene>
<evidence type="ECO:0000256" key="1">
    <source>
        <dbReference type="SAM" id="Phobius"/>
    </source>
</evidence>
<reference evidence="2 3" key="1">
    <citation type="submission" date="2016-05" db="EMBL/GenBank/DDBJ databases">
        <title>Paenibacillus oryzae. sp. nov., isolated from the rice root.</title>
        <authorList>
            <person name="Zhang J."/>
            <person name="Zhang X."/>
        </authorList>
    </citation>
    <scope>NUCLEOTIDE SEQUENCE [LARGE SCALE GENOMIC DNA]</scope>
    <source>
        <strain evidence="2 3">1DrF-4</strain>
    </source>
</reference>
<protein>
    <submittedName>
        <fullName evidence="2">Uncharacterized protein</fullName>
    </submittedName>
</protein>
<keyword evidence="3" id="KW-1185">Reference proteome</keyword>
<organism evidence="2 3">
    <name type="scientific">Paenibacillus oryzae</name>
    <dbReference type="NCBI Taxonomy" id="1844972"/>
    <lineage>
        <taxon>Bacteria</taxon>
        <taxon>Bacillati</taxon>
        <taxon>Bacillota</taxon>
        <taxon>Bacilli</taxon>
        <taxon>Bacillales</taxon>
        <taxon>Paenibacillaceae</taxon>
        <taxon>Paenibacillus</taxon>
    </lineage>
</organism>
<dbReference type="STRING" id="1844972.A7K91_09660"/>
<feature type="transmembrane region" description="Helical" evidence="1">
    <location>
        <begin position="29"/>
        <end position="50"/>
    </location>
</feature>
<dbReference type="Proteomes" id="UP000092024">
    <property type="component" value="Unassembled WGS sequence"/>
</dbReference>
<dbReference type="EMBL" id="LYPA01000076">
    <property type="protein sequence ID" value="OBR62973.1"/>
    <property type="molecule type" value="Genomic_DNA"/>
</dbReference>
<accession>A0A1A5YBK9</accession>
<dbReference type="RefSeq" id="WP_068686857.1">
    <property type="nucleotide sequence ID" value="NZ_LYPA01000076.1"/>
</dbReference>